<name>A0A6A3K0F2_9STRA</name>
<evidence type="ECO:0000313" key="3">
    <source>
        <dbReference type="Proteomes" id="UP000434957"/>
    </source>
</evidence>
<dbReference type="Proteomes" id="UP000434957">
    <property type="component" value="Unassembled WGS sequence"/>
</dbReference>
<keyword evidence="3" id="KW-1185">Reference proteome</keyword>
<accession>A0A6A3K0F2</accession>
<dbReference type="EMBL" id="QXFT01000463">
    <property type="protein sequence ID" value="KAE9343297.1"/>
    <property type="molecule type" value="Genomic_DNA"/>
</dbReference>
<reference evidence="1 4" key="1">
    <citation type="submission" date="2018-09" db="EMBL/GenBank/DDBJ databases">
        <title>Genomic investigation of the strawberry pathogen Phytophthora fragariae indicates pathogenicity is determined by transcriptional variation in three key races.</title>
        <authorList>
            <person name="Adams T.M."/>
            <person name="Armitage A.D."/>
            <person name="Sobczyk M.K."/>
            <person name="Bates H.J."/>
            <person name="Dunwell J.M."/>
            <person name="Nellist C.F."/>
            <person name="Harrison R.J."/>
        </authorList>
    </citation>
    <scope>NUCLEOTIDE SEQUENCE [LARGE SCALE GENOMIC DNA]</scope>
    <source>
        <strain evidence="1 4">SCRP324</strain>
        <strain evidence="2 3">SCRP333</strain>
    </source>
</reference>
<dbReference type="EMBL" id="QXFU01001503">
    <property type="protein sequence ID" value="KAE9001020.1"/>
    <property type="molecule type" value="Genomic_DNA"/>
</dbReference>
<sequence length="50" mass="5440">MQLLKCFNLVCCTQFVSPGQPLALAASGVESTVFGVPHNTTRQYQRDLLG</sequence>
<proteinExistence type="predicted"/>
<evidence type="ECO:0000313" key="2">
    <source>
        <dbReference type="EMBL" id="KAE9343297.1"/>
    </source>
</evidence>
<organism evidence="1 4">
    <name type="scientific">Phytophthora rubi</name>
    <dbReference type="NCBI Taxonomy" id="129364"/>
    <lineage>
        <taxon>Eukaryota</taxon>
        <taxon>Sar</taxon>
        <taxon>Stramenopiles</taxon>
        <taxon>Oomycota</taxon>
        <taxon>Peronosporomycetes</taxon>
        <taxon>Peronosporales</taxon>
        <taxon>Peronosporaceae</taxon>
        <taxon>Phytophthora</taxon>
    </lineage>
</organism>
<dbReference type="Proteomes" id="UP000435112">
    <property type="component" value="Unassembled WGS sequence"/>
</dbReference>
<gene>
    <name evidence="1" type="ORF">PR002_g18022</name>
    <name evidence="2" type="ORF">PR003_g9053</name>
</gene>
<comment type="caution">
    <text evidence="1">The sequence shown here is derived from an EMBL/GenBank/DDBJ whole genome shotgun (WGS) entry which is preliminary data.</text>
</comment>
<protein>
    <submittedName>
        <fullName evidence="1">Uncharacterized protein</fullName>
    </submittedName>
</protein>
<evidence type="ECO:0000313" key="1">
    <source>
        <dbReference type="EMBL" id="KAE9001020.1"/>
    </source>
</evidence>
<evidence type="ECO:0000313" key="4">
    <source>
        <dbReference type="Proteomes" id="UP000435112"/>
    </source>
</evidence>
<dbReference type="AlphaFoldDB" id="A0A6A3K0F2"/>